<dbReference type="Proteomes" id="UP000606921">
    <property type="component" value="Unassembled WGS sequence"/>
</dbReference>
<dbReference type="RefSeq" id="WP_142592024.1">
    <property type="nucleotide sequence ID" value="NZ_CABFWF030000008.1"/>
</dbReference>
<feature type="region of interest" description="Disordered" evidence="1">
    <location>
        <begin position="183"/>
        <end position="202"/>
    </location>
</feature>
<reference evidence="2 3" key="1">
    <citation type="submission" date="2020-11" db="EMBL/GenBank/DDBJ databases">
        <authorList>
            <person name="Lassalle F."/>
        </authorList>
    </citation>
    <scope>NUCLEOTIDE SEQUENCE [LARGE SCALE GENOMIC DNA]</scope>
    <source>
        <strain evidence="2 3">JC140</strain>
    </source>
</reference>
<feature type="compositionally biased region" description="Low complexity" evidence="1">
    <location>
        <begin position="264"/>
        <end position="275"/>
    </location>
</feature>
<comment type="caution">
    <text evidence="2">The sequence shown here is derived from an EMBL/GenBank/DDBJ whole genome shotgun (WGS) entry which is preliminary data.</text>
</comment>
<proteinExistence type="predicted"/>
<sequence>MLPPLGAALSASTDYQTAGRHVIRPLVAATAAASVPSSPSPVSYLSSGRLDLLSLSGQLHLAQGLSIFAETVGNYLKISRREGESLVDYAHRLAEGLKSLTAAQRAVLEQALMQLTRSMTLRMLTEILENPLGPEAARLNAYIETGQVSERDPAARAVVSSYRQNAASEPWASHPALARLSSAPSYPPGGAPPSLAGSQSVAVVPPQTEAGLPDAAGGVVASQPQRAGEIGLAGGASSRPTPQQPPHAEAIMAVKPDLTEGNVPASREAASPARPGGVAASAMPPQDDLSGGEIPAQQRRAASPSHPAGNPAPAEASRPASIRGAVVIYDAPELVRMAQRLEEGRPLPQDVRYLAGRISGGSPAAEGSGGAKGFVPPGASLSTYETTGSSDPAADIPGLTGNAAGKPAASSLLNTDVAATAPLPVPASSVPNAVQEGGVERLIEQALFLPMAAPAVVREGLVPAFVAYPAVPGQPDEDERDVERLSPVDEDGEGHQAGHDRRQEGEEAPAESEEPEEGQASDPDRPDEAQDLYWRMADLA</sequence>
<feature type="region of interest" description="Disordered" evidence="1">
    <location>
        <begin position="471"/>
        <end position="540"/>
    </location>
</feature>
<accession>A0ABM8PHF0</accession>
<evidence type="ECO:0000313" key="2">
    <source>
        <dbReference type="EMBL" id="CAD7030358.1"/>
    </source>
</evidence>
<evidence type="ECO:0000313" key="3">
    <source>
        <dbReference type="Proteomes" id="UP000606921"/>
    </source>
</evidence>
<dbReference type="EMBL" id="CABFWF030000008">
    <property type="protein sequence ID" value="CAD7030358.1"/>
    <property type="molecule type" value="Genomic_DNA"/>
</dbReference>
<feature type="region of interest" description="Disordered" evidence="1">
    <location>
        <begin position="261"/>
        <end position="318"/>
    </location>
</feature>
<name>A0ABM8PHF0_9HYPH</name>
<organism evidence="2 3">
    <name type="scientific">Pseudorhizobium endolithicum</name>
    <dbReference type="NCBI Taxonomy" id="1191678"/>
    <lineage>
        <taxon>Bacteria</taxon>
        <taxon>Pseudomonadati</taxon>
        <taxon>Pseudomonadota</taxon>
        <taxon>Alphaproteobacteria</taxon>
        <taxon>Hyphomicrobiales</taxon>
        <taxon>Rhizobiaceae</taxon>
        <taxon>Rhizobium/Agrobacterium group</taxon>
        <taxon>Pseudorhizobium</taxon>
    </lineage>
</organism>
<keyword evidence="3" id="KW-1185">Reference proteome</keyword>
<evidence type="ECO:0000256" key="1">
    <source>
        <dbReference type="SAM" id="MobiDB-lite"/>
    </source>
</evidence>
<feature type="compositionally biased region" description="Basic and acidic residues" evidence="1">
    <location>
        <begin position="481"/>
        <end position="505"/>
    </location>
</feature>
<feature type="compositionally biased region" description="Acidic residues" evidence="1">
    <location>
        <begin position="506"/>
        <end position="519"/>
    </location>
</feature>
<gene>
    <name evidence="2" type="ORF">REJC140_02822</name>
</gene>
<protein>
    <submittedName>
        <fullName evidence="2">Uncharacterized protein</fullName>
    </submittedName>
</protein>